<evidence type="ECO:0000256" key="1">
    <source>
        <dbReference type="SAM" id="MobiDB-lite"/>
    </source>
</evidence>
<comment type="caution">
    <text evidence="2">The sequence shown here is derived from an EMBL/GenBank/DDBJ whole genome shotgun (WGS) entry which is preliminary data.</text>
</comment>
<sequence length="125" mass="13965">MAPTSSSSIAQDRCNFHLSHKGIPEGSNASSAWLHLSHQEISRSTRMTDTTQPECRTANRNTTAEPFRLKAQHWASARPPHYHQMTETPCISKQEEPKFPHCRHQQEEETPTAIGSIAPENAPPA</sequence>
<feature type="region of interest" description="Disordered" evidence="1">
    <location>
        <begin position="42"/>
        <end position="66"/>
    </location>
</feature>
<protein>
    <submittedName>
        <fullName evidence="2">Uncharacterized protein</fullName>
    </submittedName>
</protein>
<evidence type="ECO:0000313" key="3">
    <source>
        <dbReference type="Proteomes" id="UP001279734"/>
    </source>
</evidence>
<feature type="compositionally biased region" description="Polar residues" evidence="1">
    <location>
        <begin position="44"/>
        <end position="64"/>
    </location>
</feature>
<accession>A0AAD3XYJ8</accession>
<evidence type="ECO:0000313" key="2">
    <source>
        <dbReference type="EMBL" id="GMH21089.1"/>
    </source>
</evidence>
<reference evidence="2" key="1">
    <citation type="submission" date="2023-05" db="EMBL/GenBank/DDBJ databases">
        <title>Nepenthes gracilis genome sequencing.</title>
        <authorList>
            <person name="Fukushima K."/>
        </authorList>
    </citation>
    <scope>NUCLEOTIDE SEQUENCE</scope>
    <source>
        <strain evidence="2">SING2019-196</strain>
    </source>
</reference>
<proteinExistence type="predicted"/>
<organism evidence="2 3">
    <name type="scientific">Nepenthes gracilis</name>
    <name type="common">Slender pitcher plant</name>
    <dbReference type="NCBI Taxonomy" id="150966"/>
    <lineage>
        <taxon>Eukaryota</taxon>
        <taxon>Viridiplantae</taxon>
        <taxon>Streptophyta</taxon>
        <taxon>Embryophyta</taxon>
        <taxon>Tracheophyta</taxon>
        <taxon>Spermatophyta</taxon>
        <taxon>Magnoliopsida</taxon>
        <taxon>eudicotyledons</taxon>
        <taxon>Gunneridae</taxon>
        <taxon>Pentapetalae</taxon>
        <taxon>Caryophyllales</taxon>
        <taxon>Nepenthaceae</taxon>
        <taxon>Nepenthes</taxon>
    </lineage>
</organism>
<gene>
    <name evidence="2" type="ORF">Nepgr_022931</name>
</gene>
<feature type="region of interest" description="Disordered" evidence="1">
    <location>
        <begin position="92"/>
        <end position="125"/>
    </location>
</feature>
<keyword evidence="3" id="KW-1185">Reference proteome</keyword>
<name>A0AAD3XYJ8_NEPGR</name>
<dbReference type="AlphaFoldDB" id="A0AAD3XYJ8"/>
<dbReference type="Proteomes" id="UP001279734">
    <property type="component" value="Unassembled WGS sequence"/>
</dbReference>
<feature type="compositionally biased region" description="Basic and acidic residues" evidence="1">
    <location>
        <begin position="93"/>
        <end position="107"/>
    </location>
</feature>
<dbReference type="EMBL" id="BSYO01000022">
    <property type="protein sequence ID" value="GMH21089.1"/>
    <property type="molecule type" value="Genomic_DNA"/>
</dbReference>